<reference evidence="6 7" key="1">
    <citation type="submission" date="2023-02" db="EMBL/GenBank/DDBJ databases">
        <title>Bacterial whole genome sequence for Curvibacter sp. HBC28.</title>
        <authorList>
            <person name="Le V."/>
            <person name="Ko S.-R."/>
            <person name="Ahn C.-Y."/>
            <person name="Oh H.-M."/>
        </authorList>
    </citation>
    <scope>NUCLEOTIDE SEQUENCE [LARGE SCALE GENOMIC DNA]</scope>
    <source>
        <strain evidence="6 7">HBC28</strain>
    </source>
</reference>
<dbReference type="InterPro" id="IPR003313">
    <property type="entry name" value="AraC-bd"/>
</dbReference>
<dbReference type="SUPFAM" id="SSF51215">
    <property type="entry name" value="Regulatory protein AraC"/>
    <property type="match status" value="1"/>
</dbReference>
<keyword evidence="7" id="KW-1185">Reference proteome</keyword>
<dbReference type="PANTHER" id="PTHR46796:SF2">
    <property type="entry name" value="TRANSCRIPTIONAL REGULATORY PROTEIN"/>
    <property type="match status" value="1"/>
</dbReference>
<keyword evidence="2" id="KW-0238">DNA-binding</keyword>
<feature type="domain" description="HTH araC/xylS-type" evidence="5">
    <location>
        <begin position="191"/>
        <end position="288"/>
    </location>
</feature>
<evidence type="ECO:0000256" key="2">
    <source>
        <dbReference type="ARBA" id="ARBA00023125"/>
    </source>
</evidence>
<evidence type="ECO:0000313" key="6">
    <source>
        <dbReference type="EMBL" id="MDD0813837.1"/>
    </source>
</evidence>
<dbReference type="RefSeq" id="WP_273925410.1">
    <property type="nucleotide sequence ID" value="NZ_JAQSIO010000001.1"/>
</dbReference>
<dbReference type="Proteomes" id="UP001528672">
    <property type="component" value="Unassembled WGS sequence"/>
</dbReference>
<dbReference type="InterPro" id="IPR009057">
    <property type="entry name" value="Homeodomain-like_sf"/>
</dbReference>
<name>A0ABT5MB87_9BURK</name>
<protein>
    <submittedName>
        <fullName evidence="6">AraC family transcriptional regulator</fullName>
    </submittedName>
</protein>
<dbReference type="InterPro" id="IPR037923">
    <property type="entry name" value="HTH-like"/>
</dbReference>
<evidence type="ECO:0000259" key="5">
    <source>
        <dbReference type="PROSITE" id="PS01124"/>
    </source>
</evidence>
<evidence type="ECO:0000256" key="4">
    <source>
        <dbReference type="SAM" id="MobiDB-lite"/>
    </source>
</evidence>
<dbReference type="PANTHER" id="PTHR46796">
    <property type="entry name" value="HTH-TYPE TRANSCRIPTIONAL ACTIVATOR RHAS-RELATED"/>
    <property type="match status" value="1"/>
</dbReference>
<comment type="caution">
    <text evidence="6">The sequence shown here is derived from an EMBL/GenBank/DDBJ whole genome shotgun (WGS) entry which is preliminary data.</text>
</comment>
<dbReference type="Pfam" id="PF02311">
    <property type="entry name" value="AraC_binding"/>
    <property type="match status" value="1"/>
</dbReference>
<dbReference type="EMBL" id="JAQSIO010000001">
    <property type="protein sequence ID" value="MDD0813837.1"/>
    <property type="molecule type" value="Genomic_DNA"/>
</dbReference>
<feature type="region of interest" description="Disordered" evidence="4">
    <location>
        <begin position="1"/>
        <end position="25"/>
    </location>
</feature>
<dbReference type="SUPFAM" id="SSF46689">
    <property type="entry name" value="Homeodomain-like"/>
    <property type="match status" value="2"/>
</dbReference>
<keyword evidence="1" id="KW-0805">Transcription regulation</keyword>
<evidence type="ECO:0000256" key="3">
    <source>
        <dbReference type="ARBA" id="ARBA00023163"/>
    </source>
</evidence>
<dbReference type="Gene3D" id="1.10.10.60">
    <property type="entry name" value="Homeodomain-like"/>
    <property type="match status" value="1"/>
</dbReference>
<dbReference type="SMART" id="SM00342">
    <property type="entry name" value="HTH_ARAC"/>
    <property type="match status" value="1"/>
</dbReference>
<gene>
    <name evidence="6" type="ORF">PSQ39_04270</name>
</gene>
<keyword evidence="3" id="KW-0804">Transcription</keyword>
<dbReference type="Pfam" id="PF12833">
    <property type="entry name" value="HTH_18"/>
    <property type="match status" value="1"/>
</dbReference>
<organism evidence="6 7">
    <name type="scientific">Curvibacter microcysteis</name>
    <dbReference type="NCBI Taxonomy" id="3026419"/>
    <lineage>
        <taxon>Bacteria</taxon>
        <taxon>Pseudomonadati</taxon>
        <taxon>Pseudomonadota</taxon>
        <taxon>Betaproteobacteria</taxon>
        <taxon>Burkholderiales</taxon>
        <taxon>Comamonadaceae</taxon>
        <taxon>Curvibacter</taxon>
    </lineage>
</organism>
<sequence length="293" mass="32103">MPADAPPLSAGPRPSGVPQQFDSPRDRALYRRVPHREGVELYRAEIVDHAFAPHAHDAFGIGSVEWGVERFRYRGSEHLAGPGSLVLMDEDELHTGHAATAQGWRYRMVYIESATLRELTGQPVRRFAQPTVDDPALGRRVTAALDALWQGADDPLAFDSQLVLLAGELVARHGQGGAADPAPGLAPNVLARVRDYIEAHLHEPMRLEDLAAQAALSPFHFLRRFKQSTRHTPQVFVQARRGARAKALLARGLAPAEVAASVGLSDQPHLNRLLRRLYGITPGAYQRQLACTA</sequence>
<dbReference type="InterPro" id="IPR018060">
    <property type="entry name" value="HTH_AraC"/>
</dbReference>
<dbReference type="InterPro" id="IPR050204">
    <property type="entry name" value="AraC_XylS_family_regulators"/>
</dbReference>
<dbReference type="PROSITE" id="PS01124">
    <property type="entry name" value="HTH_ARAC_FAMILY_2"/>
    <property type="match status" value="1"/>
</dbReference>
<proteinExistence type="predicted"/>
<evidence type="ECO:0000313" key="7">
    <source>
        <dbReference type="Proteomes" id="UP001528672"/>
    </source>
</evidence>
<evidence type="ECO:0000256" key="1">
    <source>
        <dbReference type="ARBA" id="ARBA00023015"/>
    </source>
</evidence>
<accession>A0ABT5MB87</accession>